<evidence type="ECO:0000256" key="19">
    <source>
        <dbReference type="SAM" id="SignalP"/>
    </source>
</evidence>
<keyword evidence="9" id="KW-0001">2Fe-2S</keyword>
<dbReference type="Gene3D" id="1.10.1060.10">
    <property type="entry name" value="Alpha-helical ferredoxin"/>
    <property type="match status" value="1"/>
</dbReference>
<dbReference type="GeneTree" id="ENSGT00390000013558"/>
<dbReference type="FunFam" id="1.10.1060.10:FF:000001">
    <property type="entry name" value="Succinate dehydrogenase iron-sulfur subunit SdhB"/>
    <property type="match status" value="1"/>
</dbReference>
<dbReference type="EC" id="1.3.5.1" evidence="5"/>
<evidence type="ECO:0000313" key="21">
    <source>
        <dbReference type="Proteomes" id="UP000694548"/>
    </source>
</evidence>
<dbReference type="GO" id="GO:0022904">
    <property type="term" value="P:respiratory electron transport chain"/>
    <property type="evidence" value="ECO:0007669"/>
    <property type="project" value="TreeGrafter"/>
</dbReference>
<keyword evidence="12" id="KW-0560">Oxidoreductase</keyword>
<evidence type="ECO:0000256" key="1">
    <source>
        <dbReference type="ARBA" id="ARBA00001927"/>
    </source>
</evidence>
<comment type="catalytic activity">
    <reaction evidence="18">
        <text>a quinone + succinate = fumarate + a quinol</text>
        <dbReference type="Rhea" id="RHEA:40523"/>
        <dbReference type="ChEBI" id="CHEBI:24646"/>
        <dbReference type="ChEBI" id="CHEBI:29806"/>
        <dbReference type="ChEBI" id="CHEBI:30031"/>
        <dbReference type="ChEBI" id="CHEBI:132124"/>
        <dbReference type="EC" id="1.3.5.1"/>
    </reaction>
</comment>
<reference evidence="20" key="2">
    <citation type="submission" date="2025-08" db="UniProtKB">
        <authorList>
            <consortium name="Ensembl"/>
        </authorList>
    </citation>
    <scope>IDENTIFICATION</scope>
</reference>
<reference evidence="20" key="3">
    <citation type="submission" date="2025-09" db="UniProtKB">
        <authorList>
            <consortium name="Ensembl"/>
        </authorList>
    </citation>
    <scope>IDENTIFICATION</scope>
</reference>
<comment type="similarity">
    <text evidence="4">Belongs to the succinate dehydrogenase/fumarate reductase iron-sulfur protein family.</text>
</comment>
<evidence type="ECO:0000256" key="17">
    <source>
        <dbReference type="ARBA" id="ARBA00034078"/>
    </source>
</evidence>
<comment type="cofactor">
    <cofactor evidence="1">
        <name>[3Fe-4S] cluster</name>
        <dbReference type="ChEBI" id="CHEBI:21137"/>
    </cofactor>
</comment>
<evidence type="ECO:0000256" key="3">
    <source>
        <dbReference type="ARBA" id="ARBA00005163"/>
    </source>
</evidence>
<dbReference type="Proteomes" id="UP000694548">
    <property type="component" value="Chromosome sgr15"/>
</dbReference>
<keyword evidence="21" id="KW-1185">Reference proteome</keyword>
<evidence type="ECO:0000256" key="10">
    <source>
        <dbReference type="ARBA" id="ARBA00022723"/>
    </source>
</evidence>
<dbReference type="GO" id="GO:0008177">
    <property type="term" value="F:succinate dehydrogenase (quinone) activity"/>
    <property type="evidence" value="ECO:0007669"/>
    <property type="project" value="UniProtKB-EC"/>
</dbReference>
<sequence>HGVCMFSLCMSGFSLGTPASSTVMRYAQTGSSADSPGDKLRMQTCELWSMAEIKNKNKADLTLTFRRSCCEGICGSFNSNTSNTIFCPYFHQDTSNFYAQYKFIELYLKKDETKEEKDQYFQSVEDRQKLDGLYEYILCACCSTSCPSYWWNEGKYLLSSHRWIDSRDKFTDDRLSKFQDLFTLYRRHTIINCTKTCLKVYKNFLFLTYRIFEISPYKEKSVLIINVTKAA</sequence>
<evidence type="ECO:0000256" key="2">
    <source>
        <dbReference type="ARBA" id="ARBA00001966"/>
    </source>
</evidence>
<organism evidence="20 21">
    <name type="scientific">Nothobranchius furzeri</name>
    <name type="common">Turquoise killifish</name>
    <dbReference type="NCBI Taxonomy" id="105023"/>
    <lineage>
        <taxon>Eukaryota</taxon>
        <taxon>Metazoa</taxon>
        <taxon>Chordata</taxon>
        <taxon>Craniata</taxon>
        <taxon>Vertebrata</taxon>
        <taxon>Euteleostomi</taxon>
        <taxon>Actinopterygii</taxon>
        <taxon>Neopterygii</taxon>
        <taxon>Teleostei</taxon>
        <taxon>Neoteleostei</taxon>
        <taxon>Acanthomorphata</taxon>
        <taxon>Ovalentaria</taxon>
        <taxon>Atherinomorphae</taxon>
        <taxon>Cyprinodontiformes</taxon>
        <taxon>Nothobranchiidae</taxon>
        <taxon>Nothobranchius</taxon>
    </lineage>
</organism>
<dbReference type="PANTHER" id="PTHR11921:SF29">
    <property type="entry name" value="SUCCINATE DEHYDROGENASE [UBIQUINONE] IRON-SULFUR SUBUNIT, MITOCHONDRIAL"/>
    <property type="match status" value="1"/>
</dbReference>
<keyword evidence="15" id="KW-0003">3Fe-4S</keyword>
<evidence type="ECO:0000256" key="5">
    <source>
        <dbReference type="ARBA" id="ARBA00012792"/>
    </source>
</evidence>
<evidence type="ECO:0000313" key="20">
    <source>
        <dbReference type="Ensembl" id="ENSNFUP00015040410.1"/>
    </source>
</evidence>
<reference evidence="20" key="1">
    <citation type="submission" date="2014-08" db="EMBL/GenBank/DDBJ databases">
        <authorList>
            <person name="Senf B."/>
            <person name="Petzold A."/>
            <person name="Downie B.R."/>
            <person name="Koch P."/>
            <person name="Platzer M."/>
        </authorList>
    </citation>
    <scope>NUCLEOTIDE SEQUENCE [LARGE SCALE GENOMIC DNA]</scope>
    <source>
        <strain evidence="20">GRZ</strain>
    </source>
</reference>
<dbReference type="AlphaFoldDB" id="A0A8C6PAU9"/>
<dbReference type="InterPro" id="IPR050573">
    <property type="entry name" value="SDH/FRD_Iron-Sulfur"/>
</dbReference>
<dbReference type="GO" id="GO:0051537">
    <property type="term" value="F:2 iron, 2 sulfur cluster binding"/>
    <property type="evidence" value="ECO:0007669"/>
    <property type="project" value="UniProtKB-KW"/>
</dbReference>
<keyword evidence="6" id="KW-0813">Transport</keyword>
<evidence type="ECO:0000256" key="14">
    <source>
        <dbReference type="ARBA" id="ARBA00023014"/>
    </source>
</evidence>
<evidence type="ECO:0000256" key="9">
    <source>
        <dbReference type="ARBA" id="ARBA00022714"/>
    </source>
</evidence>
<evidence type="ECO:0000256" key="4">
    <source>
        <dbReference type="ARBA" id="ARBA00009433"/>
    </source>
</evidence>
<comment type="cofactor">
    <cofactor evidence="17">
        <name>[2Fe-2S] cluster</name>
        <dbReference type="ChEBI" id="CHEBI:190135"/>
    </cofactor>
</comment>
<keyword evidence="10" id="KW-0479">Metal-binding</keyword>
<dbReference type="InterPro" id="IPR009051">
    <property type="entry name" value="Helical_ferredxn"/>
</dbReference>
<evidence type="ECO:0000256" key="6">
    <source>
        <dbReference type="ARBA" id="ARBA00022448"/>
    </source>
</evidence>
<proteinExistence type="inferred from homology"/>
<evidence type="ECO:0000256" key="7">
    <source>
        <dbReference type="ARBA" id="ARBA00022485"/>
    </source>
</evidence>
<evidence type="ECO:0000256" key="11">
    <source>
        <dbReference type="ARBA" id="ARBA00022982"/>
    </source>
</evidence>
<evidence type="ECO:0000256" key="13">
    <source>
        <dbReference type="ARBA" id="ARBA00023004"/>
    </source>
</evidence>
<dbReference type="GO" id="GO:0051538">
    <property type="term" value="F:3 iron, 4 sulfur cluster binding"/>
    <property type="evidence" value="ECO:0007669"/>
    <property type="project" value="UniProtKB-KW"/>
</dbReference>
<keyword evidence="8" id="KW-0816">Tricarboxylic acid cycle</keyword>
<comment type="cofactor">
    <cofactor evidence="2">
        <name>[4Fe-4S] cluster</name>
        <dbReference type="ChEBI" id="CHEBI:49883"/>
    </cofactor>
</comment>
<feature type="signal peptide" evidence="19">
    <location>
        <begin position="1"/>
        <end position="16"/>
    </location>
</feature>
<protein>
    <recommendedName>
        <fullName evidence="5">succinate dehydrogenase</fullName>
        <ecNumber evidence="5">1.3.5.1</ecNumber>
    </recommendedName>
    <alternativeName>
        <fullName evidence="16">Iron-sulfur subunit of complex II</fullName>
    </alternativeName>
</protein>
<evidence type="ECO:0000256" key="15">
    <source>
        <dbReference type="ARBA" id="ARBA00023291"/>
    </source>
</evidence>
<dbReference type="SUPFAM" id="SSF46548">
    <property type="entry name" value="alpha-helical ferredoxin"/>
    <property type="match status" value="1"/>
</dbReference>
<gene>
    <name evidence="20" type="primary">SDHB</name>
</gene>
<comment type="pathway">
    <text evidence="3">Carbohydrate metabolism; tricarboxylic acid cycle.</text>
</comment>
<feature type="chain" id="PRO_5034547560" description="succinate dehydrogenase" evidence="19">
    <location>
        <begin position="17"/>
        <end position="231"/>
    </location>
</feature>
<dbReference type="GO" id="GO:0006099">
    <property type="term" value="P:tricarboxylic acid cycle"/>
    <property type="evidence" value="ECO:0007669"/>
    <property type="project" value="UniProtKB-KW"/>
</dbReference>
<dbReference type="PANTHER" id="PTHR11921">
    <property type="entry name" value="SUCCINATE DEHYDROGENASE IRON-SULFUR PROTEIN"/>
    <property type="match status" value="1"/>
</dbReference>
<dbReference type="GO" id="GO:0046872">
    <property type="term" value="F:metal ion binding"/>
    <property type="evidence" value="ECO:0007669"/>
    <property type="project" value="UniProtKB-KW"/>
</dbReference>
<accession>A0A8C6PAU9</accession>
<evidence type="ECO:0000256" key="8">
    <source>
        <dbReference type="ARBA" id="ARBA00022532"/>
    </source>
</evidence>
<keyword evidence="11" id="KW-0249">Electron transport</keyword>
<keyword evidence="14" id="KW-0411">Iron-sulfur</keyword>
<evidence type="ECO:0000256" key="18">
    <source>
        <dbReference type="ARBA" id="ARBA00049220"/>
    </source>
</evidence>
<dbReference type="GO" id="GO:0051539">
    <property type="term" value="F:4 iron, 4 sulfur cluster binding"/>
    <property type="evidence" value="ECO:0007669"/>
    <property type="project" value="UniProtKB-KW"/>
</dbReference>
<evidence type="ECO:0000256" key="16">
    <source>
        <dbReference type="ARBA" id="ARBA00033304"/>
    </source>
</evidence>
<evidence type="ECO:0000256" key="12">
    <source>
        <dbReference type="ARBA" id="ARBA00023002"/>
    </source>
</evidence>
<keyword evidence="7" id="KW-0004">4Fe-4S</keyword>
<keyword evidence="19" id="KW-0732">Signal</keyword>
<name>A0A8C6PAU9_NOTFU</name>
<dbReference type="Ensembl" id="ENSNFUT00015042183.1">
    <property type="protein sequence ID" value="ENSNFUP00015040410.1"/>
    <property type="gene ID" value="ENSNFUG00015019414.1"/>
</dbReference>
<keyword evidence="13" id="KW-0408">Iron</keyword>